<gene>
    <name evidence="2" type="ORF">FVE85_7087</name>
</gene>
<keyword evidence="1" id="KW-0472">Membrane</keyword>
<proteinExistence type="predicted"/>
<dbReference type="AlphaFoldDB" id="A0A5J4Z8X5"/>
<dbReference type="EMBL" id="VRMN01000001">
    <property type="protein sequence ID" value="KAA8499502.1"/>
    <property type="molecule type" value="Genomic_DNA"/>
</dbReference>
<keyword evidence="1" id="KW-0812">Transmembrane</keyword>
<dbReference type="OrthoDB" id="41211at2759"/>
<accession>A0A5J4Z8X5</accession>
<keyword evidence="3" id="KW-1185">Reference proteome</keyword>
<dbReference type="InterPro" id="IPR021134">
    <property type="entry name" value="Bestrophin-like"/>
</dbReference>
<dbReference type="Pfam" id="PF01062">
    <property type="entry name" value="Bestrophin"/>
    <property type="match status" value="1"/>
</dbReference>
<dbReference type="Proteomes" id="UP000324585">
    <property type="component" value="Unassembled WGS sequence"/>
</dbReference>
<protein>
    <submittedName>
        <fullName evidence="2">Uncharacterized protein</fullName>
    </submittedName>
</protein>
<sequence>MSENLKPDKSMRAGRPDRSFDDIVKSEKRRRAILQRSKDEEPFWRILLHFKGTCLRLIIEDGVFWLTVALYWGVRIGFWVGDVPDFLASIASAGDVAVIGGFLTFFLTYYVGQMYGNFSAQYGHSMNAEAKMFNVASVAANALPQDRALRLVRFLNAAHAAAYVGLSPNEYPYKTFFLTLNEEMCFLTEEEIERMEHIDMQSGGSCYQELCVWAMGEVGMAVNDGIITDALTAAALNGNILEVRSSWDALYGTNDQPLHFFYIHFLCILTSMYLPLYALSAAIGAGSGSNKYWLVDVVTFLILLLQDIFVIGLRLLGARMARPYGDDDEDLSVLHYVASTWVATNRIIAAAFPTKLSDSVESQIVAKRKAVGDAFMVAVQKTGKSLAAGDGDPEALTIAQTNEQTEVFMAERAAKEAAAEVNAGDAKAE</sequence>
<feature type="transmembrane region" description="Helical" evidence="1">
    <location>
        <begin position="260"/>
        <end position="280"/>
    </location>
</feature>
<evidence type="ECO:0000313" key="3">
    <source>
        <dbReference type="Proteomes" id="UP000324585"/>
    </source>
</evidence>
<comment type="caution">
    <text evidence="2">The sequence shown here is derived from an EMBL/GenBank/DDBJ whole genome shotgun (WGS) entry which is preliminary data.</text>
</comment>
<feature type="transmembrane region" description="Helical" evidence="1">
    <location>
        <begin position="292"/>
        <end position="316"/>
    </location>
</feature>
<evidence type="ECO:0000256" key="1">
    <source>
        <dbReference type="SAM" id="Phobius"/>
    </source>
</evidence>
<feature type="transmembrane region" description="Helical" evidence="1">
    <location>
        <begin position="86"/>
        <end position="111"/>
    </location>
</feature>
<dbReference type="OMA" id="EICSTIM"/>
<feature type="transmembrane region" description="Helical" evidence="1">
    <location>
        <begin position="54"/>
        <end position="74"/>
    </location>
</feature>
<organism evidence="2 3">
    <name type="scientific">Porphyridium purpureum</name>
    <name type="common">Red alga</name>
    <name type="synonym">Porphyridium cruentum</name>
    <dbReference type="NCBI Taxonomy" id="35688"/>
    <lineage>
        <taxon>Eukaryota</taxon>
        <taxon>Rhodophyta</taxon>
        <taxon>Bangiophyceae</taxon>
        <taxon>Porphyridiales</taxon>
        <taxon>Porphyridiaceae</taxon>
        <taxon>Porphyridium</taxon>
    </lineage>
</organism>
<evidence type="ECO:0000313" key="2">
    <source>
        <dbReference type="EMBL" id="KAA8499502.1"/>
    </source>
</evidence>
<reference evidence="3" key="1">
    <citation type="journal article" date="2019" name="Nat. Commun.">
        <title>Expansion of phycobilisome linker gene families in mesophilic red algae.</title>
        <authorList>
            <person name="Lee J."/>
            <person name="Kim D."/>
            <person name="Bhattacharya D."/>
            <person name="Yoon H.S."/>
        </authorList>
    </citation>
    <scope>NUCLEOTIDE SEQUENCE [LARGE SCALE GENOMIC DNA]</scope>
    <source>
        <strain evidence="3">CCMP 1328</strain>
    </source>
</reference>
<dbReference type="GO" id="GO:0005254">
    <property type="term" value="F:chloride channel activity"/>
    <property type="evidence" value="ECO:0007669"/>
    <property type="project" value="InterPro"/>
</dbReference>
<name>A0A5J4Z8X5_PORPP</name>
<keyword evidence="1" id="KW-1133">Transmembrane helix</keyword>